<keyword evidence="3" id="KW-1185">Reference proteome</keyword>
<evidence type="ECO:0000313" key="2">
    <source>
        <dbReference type="EMBL" id="ANN63052.1"/>
    </source>
</evidence>
<evidence type="ECO:0000313" key="3">
    <source>
        <dbReference type="Proteomes" id="UP000092328"/>
    </source>
</evidence>
<accession>A0A3B6VR97</accession>
<reference evidence="3" key="1">
    <citation type="journal article" date="2016" name="Genome Announc.">
        <title>Complete Genome Sequence of Brachyspira hyodysenteriae Type Strain B78 (ATCC 27164).</title>
        <authorList>
            <person name="Mirajkar N.S."/>
            <person name="Johnson T.J."/>
            <person name="Gebhart C.J."/>
        </authorList>
    </citation>
    <scope>NUCLEOTIDE SEQUENCE [LARGE SCALE GENOMIC DNA]</scope>
    <source>
        <strain evidence="3">B78</strain>
    </source>
</reference>
<proteinExistence type="predicted"/>
<dbReference type="OrthoDB" id="9935821at2"/>
<sequence length="134" mass="15769">MNTAIFEIIMFSPILIAISLIILLFFILLYYFIKIINVFLIKLFHIDKKLMDKIHIISFVSINTLISTYFLITLLYNINTYGTDLNTFIDKDNQVYLGNIIFTFSLVLENIIISIICIFYKNINISFKLFRNGF</sequence>
<feature type="transmembrane region" description="Helical" evidence="1">
    <location>
        <begin position="6"/>
        <end position="33"/>
    </location>
</feature>
<keyword evidence="1" id="KW-1133">Transmembrane helix</keyword>
<keyword evidence="1" id="KW-0812">Transmembrane</keyword>
<organism evidence="2 3">
    <name type="scientific">Brachyspira hyodysenteriae ATCC 27164</name>
    <dbReference type="NCBI Taxonomy" id="1266923"/>
    <lineage>
        <taxon>Bacteria</taxon>
        <taxon>Pseudomonadati</taxon>
        <taxon>Spirochaetota</taxon>
        <taxon>Spirochaetia</taxon>
        <taxon>Brachyspirales</taxon>
        <taxon>Brachyspiraceae</taxon>
        <taxon>Brachyspira</taxon>
    </lineage>
</organism>
<name>A0A3B6VR97_BRAHO</name>
<evidence type="ECO:0000256" key="1">
    <source>
        <dbReference type="SAM" id="Phobius"/>
    </source>
</evidence>
<feature type="transmembrane region" description="Helical" evidence="1">
    <location>
        <begin position="96"/>
        <end position="120"/>
    </location>
</feature>
<keyword evidence="1" id="KW-0472">Membrane</keyword>
<protein>
    <submittedName>
        <fullName evidence="2">Uncharacterized protein</fullName>
    </submittedName>
</protein>
<gene>
    <name evidence="2" type="ORF">BHYOB78_03995</name>
</gene>
<dbReference type="AlphaFoldDB" id="A0A3B6VR97"/>
<reference evidence="3" key="2">
    <citation type="journal article" date="2017" name="Genome Announc.">
        <title>Correction for Mirajkar et al., Complete Genome Sequence of Brachyspira hyodysenteriae Type Strain B78 (ATCC 27164).</title>
        <authorList>
            <person name="Mirajkar N.S."/>
            <person name="Johnson T.J."/>
            <person name="Gebhart C.J."/>
        </authorList>
    </citation>
    <scope>NUCLEOTIDE SEQUENCE [LARGE SCALE GENOMIC DNA]</scope>
    <source>
        <strain evidence="3">B78</strain>
    </source>
</reference>
<dbReference type="KEGG" id="bhd:BHYOB78_03995"/>
<dbReference type="Proteomes" id="UP000092328">
    <property type="component" value="Chromosome"/>
</dbReference>
<feature type="transmembrane region" description="Helical" evidence="1">
    <location>
        <begin position="54"/>
        <end position="76"/>
    </location>
</feature>
<dbReference type="EMBL" id="CP015910">
    <property type="protein sequence ID" value="ANN63052.1"/>
    <property type="molecule type" value="Genomic_DNA"/>
</dbReference>